<comment type="caution">
    <text evidence="1">The sequence shown here is derived from an EMBL/GenBank/DDBJ whole genome shotgun (WGS) entry which is preliminary data.</text>
</comment>
<organism evidence="1 2">
    <name type="scientific">Devosia insulae DS-56</name>
    <dbReference type="NCBI Taxonomy" id="1116389"/>
    <lineage>
        <taxon>Bacteria</taxon>
        <taxon>Pseudomonadati</taxon>
        <taxon>Pseudomonadota</taxon>
        <taxon>Alphaproteobacteria</taxon>
        <taxon>Hyphomicrobiales</taxon>
        <taxon>Devosiaceae</taxon>
        <taxon>Devosia</taxon>
    </lineage>
</organism>
<sequence>MFKMLAVAALLLAQAQPVSSPKTVEELVAASVADFRAHQTPPPTDFRAVRAGILTNADGNQQLLLCGEALVTPEEGATWLPFATLQTGGYEQWLGGHATGLCTQPGIEWQPVEDLARPMKAELAKLG</sequence>
<keyword evidence="2" id="KW-1185">Reference proteome</keyword>
<evidence type="ECO:0000313" key="2">
    <source>
        <dbReference type="Proteomes" id="UP000095463"/>
    </source>
</evidence>
<dbReference type="OrthoDB" id="9256062at2"/>
<evidence type="ECO:0000313" key="1">
    <source>
        <dbReference type="EMBL" id="OEO32118.1"/>
    </source>
</evidence>
<proteinExistence type="predicted"/>
<dbReference type="AlphaFoldDB" id="A0A1E5XU38"/>
<dbReference type="RefSeq" id="WP_069908711.1">
    <property type="nucleotide sequence ID" value="NZ_LAJE02000090.1"/>
</dbReference>
<protein>
    <submittedName>
        <fullName evidence="1">Uncharacterized protein</fullName>
    </submittedName>
</protein>
<accession>A0A1E5XU38</accession>
<dbReference type="EMBL" id="LAJE02000090">
    <property type="protein sequence ID" value="OEO32118.1"/>
    <property type="molecule type" value="Genomic_DNA"/>
</dbReference>
<name>A0A1E5XU38_9HYPH</name>
<reference evidence="1 2" key="1">
    <citation type="journal article" date="2015" name="Genome Announc.">
        <title>Genome Assemblies of Three Soil-Associated Devosia species: D. insulae, D. limi, and D. soli.</title>
        <authorList>
            <person name="Hassan Y.I."/>
            <person name="Lepp D."/>
            <person name="Zhou T."/>
        </authorList>
    </citation>
    <scope>NUCLEOTIDE SEQUENCE [LARGE SCALE GENOMIC DNA]</scope>
    <source>
        <strain evidence="1 2">DS-56</strain>
    </source>
</reference>
<dbReference type="Proteomes" id="UP000095463">
    <property type="component" value="Unassembled WGS sequence"/>
</dbReference>
<gene>
    <name evidence="1" type="ORF">VW23_000850</name>
</gene>